<proteinExistence type="predicted"/>
<dbReference type="InterPro" id="IPR010982">
    <property type="entry name" value="Lambda_DNA-bd_dom_sf"/>
</dbReference>
<organism evidence="2 3">
    <name type="scientific">Roseiterribacter gracilis</name>
    <dbReference type="NCBI Taxonomy" id="2812848"/>
    <lineage>
        <taxon>Bacteria</taxon>
        <taxon>Pseudomonadati</taxon>
        <taxon>Pseudomonadota</taxon>
        <taxon>Alphaproteobacteria</taxon>
        <taxon>Rhodospirillales</taxon>
        <taxon>Roseiterribacteraceae</taxon>
        <taxon>Roseiterribacter</taxon>
    </lineage>
</organism>
<dbReference type="Proteomes" id="UP000681075">
    <property type="component" value="Unassembled WGS sequence"/>
</dbReference>
<dbReference type="PROSITE" id="PS50943">
    <property type="entry name" value="HTH_CROC1"/>
    <property type="match status" value="1"/>
</dbReference>
<name>A0A8S8X7P4_9PROT</name>
<evidence type="ECO:0000313" key="2">
    <source>
        <dbReference type="EMBL" id="GIL37812.1"/>
    </source>
</evidence>
<dbReference type="Pfam" id="PF01381">
    <property type="entry name" value="HTH_3"/>
    <property type="match status" value="1"/>
</dbReference>
<dbReference type="InterPro" id="IPR001387">
    <property type="entry name" value="Cro/C1-type_HTH"/>
</dbReference>
<dbReference type="SMART" id="SM00530">
    <property type="entry name" value="HTH_XRE"/>
    <property type="match status" value="1"/>
</dbReference>
<sequence>MSQVALGELTGVKPARISEYESGLYAPTIDMLERFADAFDVPIAALFDETDFDEKPKRKKR</sequence>
<evidence type="ECO:0000313" key="3">
    <source>
        <dbReference type="Proteomes" id="UP000681075"/>
    </source>
</evidence>
<dbReference type="Gene3D" id="1.10.260.40">
    <property type="entry name" value="lambda repressor-like DNA-binding domains"/>
    <property type="match status" value="1"/>
</dbReference>
<gene>
    <name evidence="2" type="ORF">TMPK1_00490</name>
</gene>
<comment type="caution">
    <text evidence="2">The sequence shown here is derived from an EMBL/GenBank/DDBJ whole genome shotgun (WGS) entry which is preliminary data.</text>
</comment>
<keyword evidence="3" id="KW-1185">Reference proteome</keyword>
<protein>
    <recommendedName>
        <fullName evidence="1">HTH cro/C1-type domain-containing protein</fullName>
    </recommendedName>
</protein>
<reference evidence="2" key="1">
    <citation type="submission" date="2021-02" db="EMBL/GenBank/DDBJ databases">
        <title>Genome sequence of Rhodospirillales sp. strain TMPK1 isolated from soil.</title>
        <authorList>
            <person name="Nakai R."/>
            <person name="Kusada H."/>
            <person name="Tamaki H."/>
        </authorList>
    </citation>
    <scope>NUCLEOTIDE SEQUENCE</scope>
    <source>
        <strain evidence="2">TMPK1</strain>
    </source>
</reference>
<dbReference type="GO" id="GO:0003677">
    <property type="term" value="F:DNA binding"/>
    <property type="evidence" value="ECO:0007669"/>
    <property type="project" value="InterPro"/>
</dbReference>
<dbReference type="EMBL" id="BOPV01000001">
    <property type="protein sequence ID" value="GIL37812.1"/>
    <property type="molecule type" value="Genomic_DNA"/>
</dbReference>
<accession>A0A8S8X7P4</accession>
<dbReference type="CDD" id="cd00093">
    <property type="entry name" value="HTH_XRE"/>
    <property type="match status" value="1"/>
</dbReference>
<dbReference type="SUPFAM" id="SSF47413">
    <property type="entry name" value="lambda repressor-like DNA-binding domains"/>
    <property type="match status" value="1"/>
</dbReference>
<evidence type="ECO:0000259" key="1">
    <source>
        <dbReference type="PROSITE" id="PS50943"/>
    </source>
</evidence>
<feature type="domain" description="HTH cro/C1-type" evidence="1">
    <location>
        <begin position="1"/>
        <end position="46"/>
    </location>
</feature>
<dbReference type="AlphaFoldDB" id="A0A8S8X7P4"/>